<dbReference type="Proteomes" id="UP001301769">
    <property type="component" value="Unassembled WGS sequence"/>
</dbReference>
<reference evidence="3" key="2">
    <citation type="submission" date="2023-05" db="EMBL/GenBank/DDBJ databases">
        <authorList>
            <consortium name="Lawrence Berkeley National Laboratory"/>
            <person name="Steindorff A."/>
            <person name="Hensen N."/>
            <person name="Bonometti L."/>
            <person name="Westerberg I."/>
            <person name="Brannstrom I.O."/>
            <person name="Guillou S."/>
            <person name="Cros-Aarteil S."/>
            <person name="Calhoun S."/>
            <person name="Haridas S."/>
            <person name="Kuo A."/>
            <person name="Mondo S."/>
            <person name="Pangilinan J."/>
            <person name="Riley R."/>
            <person name="Labutti K."/>
            <person name="Andreopoulos B."/>
            <person name="Lipzen A."/>
            <person name="Chen C."/>
            <person name="Yanf M."/>
            <person name="Daum C."/>
            <person name="Ng V."/>
            <person name="Clum A."/>
            <person name="Ohm R."/>
            <person name="Martin F."/>
            <person name="Silar P."/>
            <person name="Natvig D."/>
            <person name="Lalanne C."/>
            <person name="Gautier V."/>
            <person name="Ament-Velasquez S.L."/>
            <person name="Kruys A."/>
            <person name="Hutchinson M.I."/>
            <person name="Powell A.J."/>
            <person name="Barry K."/>
            <person name="Miller A.N."/>
            <person name="Grigoriev I.V."/>
            <person name="Debuchy R."/>
            <person name="Gladieux P."/>
            <person name="Thoren M.H."/>
            <person name="Johannesson H."/>
        </authorList>
    </citation>
    <scope>NUCLEOTIDE SEQUENCE</scope>
    <source>
        <strain evidence="3">PSN293</strain>
    </source>
</reference>
<dbReference type="Pfam" id="PF07859">
    <property type="entry name" value="Abhydrolase_3"/>
    <property type="match status" value="1"/>
</dbReference>
<organism evidence="3 4">
    <name type="scientific">Rhypophila decipiens</name>
    <dbReference type="NCBI Taxonomy" id="261697"/>
    <lineage>
        <taxon>Eukaryota</taxon>
        <taxon>Fungi</taxon>
        <taxon>Dikarya</taxon>
        <taxon>Ascomycota</taxon>
        <taxon>Pezizomycotina</taxon>
        <taxon>Sordariomycetes</taxon>
        <taxon>Sordariomycetidae</taxon>
        <taxon>Sordariales</taxon>
        <taxon>Naviculisporaceae</taxon>
        <taxon>Rhypophila</taxon>
    </lineage>
</organism>
<gene>
    <name evidence="3" type="ORF">QBC37DRAFT_423255</name>
</gene>
<dbReference type="SUPFAM" id="SSF53474">
    <property type="entry name" value="alpha/beta-Hydrolases"/>
    <property type="match status" value="1"/>
</dbReference>
<dbReference type="InterPro" id="IPR029058">
    <property type="entry name" value="AB_hydrolase_fold"/>
</dbReference>
<dbReference type="AlphaFoldDB" id="A0AAN7B593"/>
<dbReference type="PANTHER" id="PTHR48081">
    <property type="entry name" value="AB HYDROLASE SUPERFAMILY PROTEIN C4A8.06C"/>
    <property type="match status" value="1"/>
</dbReference>
<proteinExistence type="predicted"/>
<reference evidence="3" key="1">
    <citation type="journal article" date="2023" name="Mol. Phylogenet. Evol.">
        <title>Genome-scale phylogeny and comparative genomics of the fungal order Sordariales.</title>
        <authorList>
            <person name="Hensen N."/>
            <person name="Bonometti L."/>
            <person name="Westerberg I."/>
            <person name="Brannstrom I.O."/>
            <person name="Guillou S."/>
            <person name="Cros-Aarteil S."/>
            <person name="Calhoun S."/>
            <person name="Haridas S."/>
            <person name="Kuo A."/>
            <person name="Mondo S."/>
            <person name="Pangilinan J."/>
            <person name="Riley R."/>
            <person name="LaButti K."/>
            <person name="Andreopoulos B."/>
            <person name="Lipzen A."/>
            <person name="Chen C."/>
            <person name="Yan M."/>
            <person name="Daum C."/>
            <person name="Ng V."/>
            <person name="Clum A."/>
            <person name="Steindorff A."/>
            <person name="Ohm R.A."/>
            <person name="Martin F."/>
            <person name="Silar P."/>
            <person name="Natvig D.O."/>
            <person name="Lalanne C."/>
            <person name="Gautier V."/>
            <person name="Ament-Velasquez S.L."/>
            <person name="Kruys A."/>
            <person name="Hutchinson M.I."/>
            <person name="Powell A.J."/>
            <person name="Barry K."/>
            <person name="Miller A.N."/>
            <person name="Grigoriev I.V."/>
            <person name="Debuchy R."/>
            <person name="Gladieux P."/>
            <person name="Hiltunen Thoren M."/>
            <person name="Johannesson H."/>
        </authorList>
    </citation>
    <scope>NUCLEOTIDE SEQUENCE</scope>
    <source>
        <strain evidence="3">PSN293</strain>
    </source>
</reference>
<keyword evidence="4" id="KW-1185">Reference proteome</keyword>
<feature type="domain" description="Alpha/beta hydrolase fold-3" evidence="2">
    <location>
        <begin position="97"/>
        <end position="285"/>
    </location>
</feature>
<dbReference type="InterPro" id="IPR050300">
    <property type="entry name" value="GDXG_lipolytic_enzyme"/>
</dbReference>
<protein>
    <submittedName>
        <fullName evidence="3">Alpha/Beta hydrolase protein</fullName>
    </submittedName>
</protein>
<evidence type="ECO:0000259" key="2">
    <source>
        <dbReference type="Pfam" id="PF07859"/>
    </source>
</evidence>
<dbReference type="PANTHER" id="PTHR48081:SF8">
    <property type="entry name" value="ALPHA_BETA HYDROLASE FOLD-3 DOMAIN-CONTAINING PROTEIN-RELATED"/>
    <property type="match status" value="1"/>
</dbReference>
<evidence type="ECO:0000313" key="4">
    <source>
        <dbReference type="Proteomes" id="UP001301769"/>
    </source>
</evidence>
<dbReference type="EMBL" id="MU858111">
    <property type="protein sequence ID" value="KAK4213276.1"/>
    <property type="molecule type" value="Genomic_DNA"/>
</dbReference>
<accession>A0AAN7B593</accession>
<evidence type="ECO:0000313" key="3">
    <source>
        <dbReference type="EMBL" id="KAK4213276.1"/>
    </source>
</evidence>
<comment type="caution">
    <text evidence="3">The sequence shown here is derived from an EMBL/GenBank/DDBJ whole genome shotgun (WGS) entry which is preliminary data.</text>
</comment>
<evidence type="ECO:0000256" key="1">
    <source>
        <dbReference type="ARBA" id="ARBA00022801"/>
    </source>
</evidence>
<name>A0AAN7B593_9PEZI</name>
<dbReference type="Gene3D" id="3.40.50.1820">
    <property type="entry name" value="alpha/beta hydrolase"/>
    <property type="match status" value="1"/>
</dbReference>
<dbReference type="GO" id="GO:0016787">
    <property type="term" value="F:hydrolase activity"/>
    <property type="evidence" value="ECO:0007669"/>
    <property type="project" value="UniProtKB-KW"/>
</dbReference>
<dbReference type="InterPro" id="IPR013094">
    <property type="entry name" value="AB_hydrolase_3"/>
</dbReference>
<keyword evidence="1 3" id="KW-0378">Hydrolase</keyword>
<sequence length="377" mass="42316">MTLTETAIAPGPDAEAPPPVLKILLPLPHRLNCFLRLWLLKFLATVFYALDRLMHPPPPSIRPTLIKHYPCRPKLQTRVFFPPNYSSLSGTLLPTYLSIHGGGFAVGDPQQDDEWCTMWAKRTGHLVISLDYSKAPLSTFPAPVYDVAALATAVIEDASLPIDKSKISMGGFSAGANLALCASQLPPLRGLIKAAIVYYPIVNWDHTPADKLARRPYKTGPKDNLAEASYWFDWAYVPAQTNRRHPLLSPYHTDKSNLPPWIYMIAAEWDMLRLEAQIMVHELAGTNLHLRDAEHPEDFEAGTYKWTLAKKCRHGFTHHFGLKAEVKKKREEKCKPIYDEAVEWIAKALESTTTTSSTEEEKKIKGSLNEERAGVVI</sequence>